<gene>
    <name evidence="3" type="ORF">LZC95_49435</name>
</gene>
<accession>A0ABZ2K8P9</accession>
<dbReference type="EMBL" id="CP089982">
    <property type="protein sequence ID" value="WXA94459.1"/>
    <property type="molecule type" value="Genomic_DNA"/>
</dbReference>
<feature type="region of interest" description="Disordered" evidence="1">
    <location>
        <begin position="176"/>
        <end position="197"/>
    </location>
</feature>
<reference evidence="3 4" key="1">
    <citation type="submission" date="2021-12" db="EMBL/GenBank/DDBJ databases">
        <title>Discovery of the Pendulisporaceae a myxobacterial family with distinct sporulation behavior and unique specialized metabolism.</title>
        <authorList>
            <person name="Garcia R."/>
            <person name="Popoff A."/>
            <person name="Bader C.D."/>
            <person name="Loehr J."/>
            <person name="Walesch S."/>
            <person name="Walt C."/>
            <person name="Boldt J."/>
            <person name="Bunk B."/>
            <person name="Haeckl F.J.F.P.J."/>
            <person name="Gunesch A.P."/>
            <person name="Birkelbach J."/>
            <person name="Nuebel U."/>
            <person name="Pietschmann T."/>
            <person name="Bach T."/>
            <person name="Mueller R."/>
        </authorList>
    </citation>
    <scope>NUCLEOTIDE SEQUENCE [LARGE SCALE GENOMIC DNA]</scope>
    <source>
        <strain evidence="3 4">MSr12523</strain>
    </source>
</reference>
<organism evidence="3 4">
    <name type="scientific">Pendulispora brunnea</name>
    <dbReference type="NCBI Taxonomy" id="2905690"/>
    <lineage>
        <taxon>Bacteria</taxon>
        <taxon>Pseudomonadati</taxon>
        <taxon>Myxococcota</taxon>
        <taxon>Myxococcia</taxon>
        <taxon>Myxococcales</taxon>
        <taxon>Sorangiineae</taxon>
        <taxon>Pendulisporaceae</taxon>
        <taxon>Pendulispora</taxon>
    </lineage>
</organism>
<evidence type="ECO:0000256" key="2">
    <source>
        <dbReference type="SAM" id="SignalP"/>
    </source>
</evidence>
<feature type="chain" id="PRO_5046488938" evidence="2">
    <location>
        <begin position="27"/>
        <end position="197"/>
    </location>
</feature>
<sequence>MNSIRFASMVAAFAVGLVGYASEALAEQPVGQVDPSSIYQPTPNSRPLAVQPPVTVTGVVGSPARVAPAPAAQMAKAPKVSTTTITSATFYNPSPNERTAAVTAPAASASTSASTAYNPSPNYKPVFVAPTVTAANVGKAPAAAPSQTLSSLYNPSPNAVAAPAAETRVATQKAQQRTAALRVSASEGLPGISPNLR</sequence>
<protein>
    <submittedName>
        <fullName evidence="3">Uncharacterized protein</fullName>
    </submittedName>
</protein>
<dbReference type="Proteomes" id="UP001379533">
    <property type="component" value="Chromosome"/>
</dbReference>
<keyword evidence="2" id="KW-0732">Signal</keyword>
<proteinExistence type="predicted"/>
<evidence type="ECO:0000313" key="3">
    <source>
        <dbReference type="EMBL" id="WXA94459.1"/>
    </source>
</evidence>
<evidence type="ECO:0000313" key="4">
    <source>
        <dbReference type="Proteomes" id="UP001379533"/>
    </source>
</evidence>
<feature type="signal peptide" evidence="2">
    <location>
        <begin position="1"/>
        <end position="26"/>
    </location>
</feature>
<name>A0ABZ2K8P9_9BACT</name>
<dbReference type="RefSeq" id="WP_394845065.1">
    <property type="nucleotide sequence ID" value="NZ_CP089982.1"/>
</dbReference>
<keyword evidence="4" id="KW-1185">Reference proteome</keyword>
<evidence type="ECO:0000256" key="1">
    <source>
        <dbReference type="SAM" id="MobiDB-lite"/>
    </source>
</evidence>